<evidence type="ECO:0000256" key="1">
    <source>
        <dbReference type="SAM" id="MobiDB-lite"/>
    </source>
</evidence>
<feature type="compositionally biased region" description="Basic and acidic residues" evidence="1">
    <location>
        <begin position="35"/>
        <end position="68"/>
    </location>
</feature>
<sequence length="412" mass="46608">MKAWRLILEEDSSTESRRAALRERHVQEVGPTKRAAKEKEKSVGKKLRVIEERSTPVEPPRASKKDKGKAILFEEDPLRWNEVPVESIQMKVPREQVAEVLTMYSDTEEDPVALEEVAAKAVEDVAVAESGPQKVISPWTSTDTIILETGEEPSAEETQSPIMGAANLLSADTSVVPVPRPEAGEAEVTAKERRSQPTEAKYQALQKRLTEEVGKQRKVEQVGEGLREDVKRAKCKEQEYQIELAVRAKKLIEYEAARIFDLELIEKLEAQCGELRTQRPQAEKQLCEVEAKLTEAKGKNRQLSEETRDALTARVERCLRGYVLWQIKFHNGLRLREIEHRVAELIARSGRSHRRLSKKLESYLTRSRDAVANLEVELASVLRRLGLERRLEGAATADSAGVRTIRCSHQSR</sequence>
<protein>
    <submittedName>
        <fullName evidence="2">Uncharacterized protein</fullName>
    </submittedName>
</protein>
<keyword evidence="3" id="KW-1185">Reference proteome</keyword>
<gene>
    <name evidence="2" type="ORF">AXG93_1248s1000</name>
</gene>
<evidence type="ECO:0000313" key="3">
    <source>
        <dbReference type="Proteomes" id="UP000077202"/>
    </source>
</evidence>
<dbReference type="AlphaFoldDB" id="A0A176VQS2"/>
<dbReference type="Proteomes" id="UP000077202">
    <property type="component" value="Unassembled WGS sequence"/>
</dbReference>
<name>A0A176VQS2_MARPO</name>
<organism evidence="2 3">
    <name type="scientific">Marchantia polymorpha subsp. ruderalis</name>
    <dbReference type="NCBI Taxonomy" id="1480154"/>
    <lineage>
        <taxon>Eukaryota</taxon>
        <taxon>Viridiplantae</taxon>
        <taxon>Streptophyta</taxon>
        <taxon>Embryophyta</taxon>
        <taxon>Marchantiophyta</taxon>
        <taxon>Marchantiopsida</taxon>
        <taxon>Marchantiidae</taxon>
        <taxon>Marchantiales</taxon>
        <taxon>Marchantiaceae</taxon>
        <taxon>Marchantia</taxon>
    </lineage>
</organism>
<dbReference type="EMBL" id="LVLJ01003249">
    <property type="protein sequence ID" value="OAE22206.1"/>
    <property type="molecule type" value="Genomic_DNA"/>
</dbReference>
<evidence type="ECO:0000313" key="2">
    <source>
        <dbReference type="EMBL" id="OAE22206.1"/>
    </source>
</evidence>
<proteinExistence type="predicted"/>
<reference evidence="2" key="1">
    <citation type="submission" date="2016-03" db="EMBL/GenBank/DDBJ databases">
        <title>Mechanisms controlling the formation of the plant cell surface in tip-growing cells are functionally conserved among land plants.</title>
        <authorList>
            <person name="Honkanen S."/>
            <person name="Jones V.A."/>
            <person name="Morieri G."/>
            <person name="Champion C."/>
            <person name="Hetherington A.J."/>
            <person name="Kelly S."/>
            <person name="Saint-Marcoux D."/>
            <person name="Proust H."/>
            <person name="Prescott H."/>
            <person name="Dolan L."/>
        </authorList>
    </citation>
    <scope>NUCLEOTIDE SEQUENCE [LARGE SCALE GENOMIC DNA]</scope>
    <source>
        <tissue evidence="2">Whole gametophyte</tissue>
    </source>
</reference>
<accession>A0A176VQS2</accession>
<comment type="caution">
    <text evidence="2">The sequence shown here is derived from an EMBL/GenBank/DDBJ whole genome shotgun (WGS) entry which is preliminary data.</text>
</comment>
<feature type="compositionally biased region" description="Basic and acidic residues" evidence="1">
    <location>
        <begin position="14"/>
        <end position="27"/>
    </location>
</feature>
<feature type="region of interest" description="Disordered" evidence="1">
    <location>
        <begin position="12"/>
        <end position="68"/>
    </location>
</feature>